<evidence type="ECO:0000313" key="1">
    <source>
        <dbReference type="EMBL" id="ORZ35724.1"/>
    </source>
</evidence>
<organism evidence="1 2">
    <name type="scientific">Catenaria anguillulae PL171</name>
    <dbReference type="NCBI Taxonomy" id="765915"/>
    <lineage>
        <taxon>Eukaryota</taxon>
        <taxon>Fungi</taxon>
        <taxon>Fungi incertae sedis</taxon>
        <taxon>Blastocladiomycota</taxon>
        <taxon>Blastocladiomycetes</taxon>
        <taxon>Blastocladiales</taxon>
        <taxon>Catenariaceae</taxon>
        <taxon>Catenaria</taxon>
    </lineage>
</organism>
<reference evidence="1 2" key="1">
    <citation type="submission" date="2016-07" db="EMBL/GenBank/DDBJ databases">
        <title>Pervasive Adenine N6-methylation of Active Genes in Fungi.</title>
        <authorList>
            <consortium name="DOE Joint Genome Institute"/>
            <person name="Mondo S.J."/>
            <person name="Dannebaum R.O."/>
            <person name="Kuo R.C."/>
            <person name="Labutti K."/>
            <person name="Haridas S."/>
            <person name="Kuo A."/>
            <person name="Salamov A."/>
            <person name="Ahrendt S.R."/>
            <person name="Lipzen A."/>
            <person name="Sullivan W."/>
            <person name="Andreopoulos W.B."/>
            <person name="Clum A."/>
            <person name="Lindquist E."/>
            <person name="Daum C."/>
            <person name="Ramamoorthy G.K."/>
            <person name="Gryganskyi A."/>
            <person name="Culley D."/>
            <person name="Magnuson J.K."/>
            <person name="James T.Y."/>
            <person name="O'Malley M.A."/>
            <person name="Stajich J.E."/>
            <person name="Spatafora J.W."/>
            <person name="Visel A."/>
            <person name="Grigoriev I.V."/>
        </authorList>
    </citation>
    <scope>NUCLEOTIDE SEQUENCE [LARGE SCALE GENOMIC DNA]</scope>
    <source>
        <strain evidence="1 2">PL171</strain>
    </source>
</reference>
<sequence length="150" mass="17247">MRYKRIILSIGMDAFSSRISINTQLCPISSAVRMQLPLAWRSHVLALTTHVVNLQVSGPLLASIQLFVFGLLHEQSCMHSRSIRICSSQHELSFQNNPMIPCLESRQRLSLCCCCKRPVSHYQLQWNDPSTRVKQLDANFWPGRWGKTFF</sequence>
<dbReference type="EMBL" id="MCFL01000020">
    <property type="protein sequence ID" value="ORZ35724.1"/>
    <property type="molecule type" value="Genomic_DNA"/>
</dbReference>
<name>A0A1Y2HP36_9FUNG</name>
<proteinExistence type="predicted"/>
<keyword evidence="2" id="KW-1185">Reference proteome</keyword>
<comment type="caution">
    <text evidence="1">The sequence shown here is derived from an EMBL/GenBank/DDBJ whole genome shotgun (WGS) entry which is preliminary data.</text>
</comment>
<dbReference type="Proteomes" id="UP000193411">
    <property type="component" value="Unassembled WGS sequence"/>
</dbReference>
<protein>
    <submittedName>
        <fullName evidence="1">Uncharacterized protein</fullName>
    </submittedName>
</protein>
<accession>A0A1Y2HP36</accession>
<dbReference type="AlphaFoldDB" id="A0A1Y2HP36"/>
<evidence type="ECO:0000313" key="2">
    <source>
        <dbReference type="Proteomes" id="UP000193411"/>
    </source>
</evidence>
<gene>
    <name evidence="1" type="ORF">BCR44DRAFT_1106079</name>
</gene>